<proteinExistence type="predicted"/>
<evidence type="ECO:0000313" key="2">
    <source>
        <dbReference type="EMBL" id="KAE8390735.1"/>
    </source>
</evidence>
<evidence type="ECO:0008006" key="3">
    <source>
        <dbReference type="Google" id="ProtNLM"/>
    </source>
</evidence>
<reference evidence="2" key="1">
    <citation type="submission" date="2019-04" db="EMBL/GenBank/DDBJ databases">
        <title>Friends and foes A comparative genomics studyof 23 Aspergillus species from section Flavi.</title>
        <authorList>
            <consortium name="DOE Joint Genome Institute"/>
            <person name="Kjaerbolling I."/>
            <person name="Vesth T."/>
            <person name="Frisvad J.C."/>
            <person name="Nybo J.L."/>
            <person name="Theobald S."/>
            <person name="Kildgaard S."/>
            <person name="Isbrandt T."/>
            <person name="Kuo A."/>
            <person name="Sato A."/>
            <person name="Lyhne E.K."/>
            <person name="Kogle M.E."/>
            <person name="Wiebenga A."/>
            <person name="Kun R.S."/>
            <person name="Lubbers R.J."/>
            <person name="Makela M.R."/>
            <person name="Barry K."/>
            <person name="Chovatia M."/>
            <person name="Clum A."/>
            <person name="Daum C."/>
            <person name="Haridas S."/>
            <person name="He G."/>
            <person name="LaButti K."/>
            <person name="Lipzen A."/>
            <person name="Mondo S."/>
            <person name="Riley R."/>
            <person name="Salamov A."/>
            <person name="Simmons B.A."/>
            <person name="Magnuson J.K."/>
            <person name="Henrissat B."/>
            <person name="Mortensen U.H."/>
            <person name="Larsen T.O."/>
            <person name="Devries R.P."/>
            <person name="Grigoriev I.V."/>
            <person name="Machida M."/>
            <person name="Baker S.E."/>
            <person name="Andersen M.R."/>
        </authorList>
    </citation>
    <scope>NUCLEOTIDE SEQUENCE [LARGE SCALE GENOMIC DNA]</scope>
    <source>
        <strain evidence="2">IBT 14317</strain>
    </source>
</reference>
<dbReference type="Proteomes" id="UP000326877">
    <property type="component" value="Unassembled WGS sequence"/>
</dbReference>
<gene>
    <name evidence="2" type="ORF">BDV23DRAFT_154768</name>
</gene>
<dbReference type="AlphaFoldDB" id="A0A5N7C9E8"/>
<dbReference type="EMBL" id="ML735252">
    <property type="protein sequence ID" value="KAE8390735.1"/>
    <property type="molecule type" value="Genomic_DNA"/>
</dbReference>
<protein>
    <recommendedName>
        <fullName evidence="3">Secreted protein</fullName>
    </recommendedName>
</protein>
<name>A0A5N7C9E8_PETAA</name>
<feature type="signal peptide" evidence="1">
    <location>
        <begin position="1"/>
        <end position="17"/>
    </location>
</feature>
<accession>A0A5N7C9E8</accession>
<organism evidence="2">
    <name type="scientific">Petromyces alliaceus</name>
    <name type="common">Aspergillus alliaceus</name>
    <dbReference type="NCBI Taxonomy" id="209559"/>
    <lineage>
        <taxon>Eukaryota</taxon>
        <taxon>Fungi</taxon>
        <taxon>Dikarya</taxon>
        <taxon>Ascomycota</taxon>
        <taxon>Pezizomycotina</taxon>
        <taxon>Eurotiomycetes</taxon>
        <taxon>Eurotiomycetidae</taxon>
        <taxon>Eurotiales</taxon>
        <taxon>Aspergillaceae</taxon>
        <taxon>Aspergillus</taxon>
        <taxon>Aspergillus subgen. Circumdati</taxon>
    </lineage>
</organism>
<evidence type="ECO:0000256" key="1">
    <source>
        <dbReference type="SAM" id="SignalP"/>
    </source>
</evidence>
<keyword evidence="1" id="KW-0732">Signal</keyword>
<feature type="chain" id="PRO_5024981114" description="Secreted protein" evidence="1">
    <location>
        <begin position="18"/>
        <end position="76"/>
    </location>
</feature>
<sequence length="76" mass="8663">MTFLMILCHGQLLLSHGGITAMGIGLKRMRCFYIYLQRKCEESVIMKLLRKPVDKPKKTRRANSKISCTTAIKGFS</sequence>